<dbReference type="Proteomes" id="UP000076481">
    <property type="component" value="Unassembled WGS sequence"/>
</dbReference>
<keyword evidence="1" id="KW-0808">Transferase</keyword>
<evidence type="ECO:0000313" key="2">
    <source>
        <dbReference type="Proteomes" id="UP000076481"/>
    </source>
</evidence>
<protein>
    <submittedName>
        <fullName evidence="1">Glycosyl transferase family 1</fullName>
    </submittedName>
</protein>
<name>A0A165LAY6_PELLU</name>
<dbReference type="Gene3D" id="3.40.50.2000">
    <property type="entry name" value="Glycogen Phosphorylase B"/>
    <property type="match status" value="1"/>
</dbReference>
<sequence>MRRLVWFSEVQWDFLSTRKQRLLARFPEHWTILFIEPFALGRRNHWLPVRRGRVWVVSVPFLKRVPFQIGRLLDVPAIRMLAGLPGLLLMHFWISVLGFGGRQRIIGLSNLYSAGPASRLQCSLRFYDANDDHLAFPGTPSWLSPELKRWLGCSQLVFSVSRTMTKRLQLPSEMRVVELGNGVEFSHFAAIRALVPGLPAGAGGPVLGYAGAMDWLDIALLVRTAAAWPDCRIVLVGPAYERGWWERQDKLRALGNVTYAGLVGYAELPGWVQHFDLALLPLERSPLKRASNPNKLYEYAAAGVPVLAINYCDAVDDARGVVMVAETEDEFVSMVPQALGDNRRELRQEFARRHSWDALAAAMVNELERTSGEGRL</sequence>
<dbReference type="AlphaFoldDB" id="A0A165LAY6"/>
<dbReference type="EMBL" id="LVWG01000034">
    <property type="protein sequence ID" value="KZK73800.1"/>
    <property type="molecule type" value="Genomic_DNA"/>
</dbReference>
<dbReference type="GO" id="GO:0016740">
    <property type="term" value="F:transferase activity"/>
    <property type="evidence" value="ECO:0007669"/>
    <property type="project" value="UniProtKB-KW"/>
</dbReference>
<accession>A0A165LAY6</accession>
<dbReference type="Pfam" id="PF13692">
    <property type="entry name" value="Glyco_trans_1_4"/>
    <property type="match status" value="1"/>
</dbReference>
<dbReference type="SUPFAM" id="SSF53756">
    <property type="entry name" value="UDP-Glycosyltransferase/glycogen phosphorylase"/>
    <property type="match status" value="1"/>
</dbReference>
<comment type="caution">
    <text evidence="1">The sequence shown here is derived from an EMBL/GenBank/DDBJ whole genome shotgun (WGS) entry which is preliminary data.</text>
</comment>
<organism evidence="1 2">
    <name type="scientific">Pelodictyon luteolum</name>
    <dbReference type="NCBI Taxonomy" id="1100"/>
    <lineage>
        <taxon>Bacteria</taxon>
        <taxon>Pseudomonadati</taxon>
        <taxon>Chlorobiota</taxon>
        <taxon>Chlorobiia</taxon>
        <taxon>Chlorobiales</taxon>
        <taxon>Chlorobiaceae</taxon>
        <taxon>Chlorobium/Pelodictyon group</taxon>
        <taxon>Pelodictyon</taxon>
    </lineage>
</organism>
<gene>
    <name evidence="1" type="ORF">A3K90_01045</name>
</gene>
<evidence type="ECO:0000313" key="1">
    <source>
        <dbReference type="EMBL" id="KZK73800.1"/>
    </source>
</evidence>
<reference evidence="1 2" key="1">
    <citation type="submission" date="2016-03" db="EMBL/GenBank/DDBJ databases">
        <title>Speciation and ecological success in dimly lit waters: horizontal gene transfer in a green sulfur bacteria bloom unveiled by metagenomic assembly.</title>
        <authorList>
            <person name="Llorens-Mares T."/>
            <person name="Liu Z."/>
            <person name="Allen L.Z."/>
            <person name="Rusch D.B."/>
            <person name="Craig M.T."/>
            <person name="Dupont C.L."/>
            <person name="Bryant D.A."/>
            <person name="Casamayor E.O."/>
        </authorList>
    </citation>
    <scope>NUCLEOTIDE SEQUENCE [LARGE SCALE GENOMIC DNA]</scope>
    <source>
        <strain evidence="1">CIII</strain>
    </source>
</reference>
<proteinExistence type="predicted"/>